<protein>
    <submittedName>
        <fullName evidence="1">Uncharacterized protein</fullName>
    </submittedName>
</protein>
<dbReference type="EMBL" id="FTOH01000022">
    <property type="protein sequence ID" value="SIT20630.1"/>
    <property type="molecule type" value="Genomic_DNA"/>
</dbReference>
<keyword evidence="2" id="KW-1185">Reference proteome</keyword>
<dbReference type="RefSeq" id="WP_217693622.1">
    <property type="nucleotide sequence ID" value="NZ_FTOH01000022.1"/>
</dbReference>
<dbReference type="AlphaFoldDB" id="A0A1N7QCP2"/>
<name>A0A1N7QCP2_9GAMM</name>
<evidence type="ECO:0000313" key="2">
    <source>
        <dbReference type="Proteomes" id="UP000185639"/>
    </source>
</evidence>
<feature type="non-terminal residue" evidence="1">
    <location>
        <position position="130"/>
    </location>
</feature>
<gene>
    <name evidence="1" type="ORF">SAMN05421686_1221</name>
</gene>
<reference evidence="2" key="1">
    <citation type="submission" date="2017-01" db="EMBL/GenBank/DDBJ databases">
        <authorList>
            <person name="Varghese N."/>
            <person name="Submissions S."/>
        </authorList>
    </citation>
    <scope>NUCLEOTIDE SEQUENCE [LARGE SCALE GENOMIC DNA]</scope>
    <source>
        <strain evidence="2">DSM 24913</strain>
    </source>
</reference>
<evidence type="ECO:0000313" key="1">
    <source>
        <dbReference type="EMBL" id="SIT20630.1"/>
    </source>
</evidence>
<accession>A0A1N7QCP2</accession>
<sequence>MKQIPFNFGGNLCGHDKQVPDFRLVRPIKTGVAGIPLVLIMAVQRLTGYYDRPTLLPSLNRVNDSDRQQRSERREACIVTLASALKYTDLSSIRVGVLGISPRKRTNAFVTPATPGLQEGVTLNFLIVAE</sequence>
<proteinExistence type="predicted"/>
<organism evidence="1 2">
    <name type="scientific">Thalassolituus maritimus</name>
    <dbReference type="NCBI Taxonomy" id="484498"/>
    <lineage>
        <taxon>Bacteria</taxon>
        <taxon>Pseudomonadati</taxon>
        <taxon>Pseudomonadota</taxon>
        <taxon>Gammaproteobacteria</taxon>
        <taxon>Oceanospirillales</taxon>
        <taxon>Oceanospirillaceae</taxon>
        <taxon>Thalassolituus</taxon>
    </lineage>
</organism>
<dbReference type="Proteomes" id="UP000185639">
    <property type="component" value="Unassembled WGS sequence"/>
</dbReference>